<evidence type="ECO:0000256" key="7">
    <source>
        <dbReference type="ARBA" id="ARBA00023180"/>
    </source>
</evidence>
<evidence type="ECO:0000256" key="6">
    <source>
        <dbReference type="ARBA" id="ARBA00023136"/>
    </source>
</evidence>
<feature type="transmembrane region" description="Helical" evidence="8">
    <location>
        <begin position="211"/>
        <end position="235"/>
    </location>
</feature>
<dbReference type="KEGG" id="ani:ANIA_01647"/>
<keyword evidence="10" id="KW-1185">Reference proteome</keyword>
<feature type="transmembrane region" description="Helical" evidence="8">
    <location>
        <begin position="93"/>
        <end position="117"/>
    </location>
</feature>
<feature type="transmembrane region" description="Helical" evidence="8">
    <location>
        <begin position="53"/>
        <end position="73"/>
    </location>
</feature>
<dbReference type="EMBL" id="BN001307">
    <property type="protein sequence ID" value="CBF85288.1"/>
    <property type="molecule type" value="Genomic_DNA"/>
</dbReference>
<dbReference type="GO" id="GO:0055085">
    <property type="term" value="P:transmembrane transport"/>
    <property type="evidence" value="ECO:0000318"/>
    <property type="project" value="GO_Central"/>
</dbReference>
<evidence type="ECO:0000256" key="4">
    <source>
        <dbReference type="ARBA" id="ARBA00022692"/>
    </source>
</evidence>
<reference evidence="10" key="1">
    <citation type="journal article" date="2005" name="Nature">
        <title>Sequencing of Aspergillus nidulans and comparative analysis with A. fumigatus and A. oryzae.</title>
        <authorList>
            <person name="Galagan J.E."/>
            <person name="Calvo S.E."/>
            <person name="Cuomo C."/>
            <person name="Ma L.J."/>
            <person name="Wortman J.R."/>
            <person name="Batzoglou S."/>
            <person name="Lee S.I."/>
            <person name="Basturkmen M."/>
            <person name="Spevak C.C."/>
            <person name="Clutterbuck J."/>
            <person name="Kapitonov V."/>
            <person name="Jurka J."/>
            <person name="Scazzocchio C."/>
            <person name="Farman M."/>
            <person name="Butler J."/>
            <person name="Purcell S."/>
            <person name="Harris S."/>
            <person name="Braus G.H."/>
            <person name="Draht O."/>
            <person name="Busch S."/>
            <person name="D'Enfert C."/>
            <person name="Bouchier C."/>
            <person name="Goldman G.H."/>
            <person name="Bell-Pedersen D."/>
            <person name="Griffiths-Jones S."/>
            <person name="Doonan J.H."/>
            <person name="Yu J."/>
            <person name="Vienken K."/>
            <person name="Pain A."/>
            <person name="Freitag M."/>
            <person name="Selker E.U."/>
            <person name="Archer D.B."/>
            <person name="Penalva M.A."/>
            <person name="Oakley B.R."/>
            <person name="Momany M."/>
            <person name="Tanaka T."/>
            <person name="Kumagai T."/>
            <person name="Asai K."/>
            <person name="Machida M."/>
            <person name="Nierman W.C."/>
            <person name="Denning D.W."/>
            <person name="Caddick M."/>
            <person name="Hynes M."/>
            <person name="Paoletti M."/>
            <person name="Fischer R."/>
            <person name="Miller B."/>
            <person name="Dyer P."/>
            <person name="Sachs M.S."/>
            <person name="Osmani S.A."/>
            <person name="Birren B.W."/>
        </authorList>
    </citation>
    <scope>NUCLEOTIDE SEQUENCE [LARGE SCALE GENOMIC DNA]</scope>
    <source>
        <strain evidence="10">FGSC A4 / ATCC 38163 / CBS 112.46 / NRRL 194 / M139</strain>
    </source>
</reference>
<evidence type="ECO:0000256" key="1">
    <source>
        <dbReference type="ARBA" id="ARBA00004141"/>
    </source>
</evidence>
<dbReference type="InParanoid" id="Q5BCT3"/>
<gene>
    <name evidence="9" type="ORF">ANIA_01647</name>
</gene>
<organism evidence="9 10">
    <name type="scientific">Emericella nidulans (strain FGSC A4 / ATCC 38163 / CBS 112.46 / NRRL 194 / M139)</name>
    <name type="common">Aspergillus nidulans</name>
    <dbReference type="NCBI Taxonomy" id="227321"/>
    <lineage>
        <taxon>Eukaryota</taxon>
        <taxon>Fungi</taxon>
        <taxon>Dikarya</taxon>
        <taxon>Ascomycota</taxon>
        <taxon>Pezizomycotina</taxon>
        <taxon>Eurotiomycetes</taxon>
        <taxon>Eurotiomycetidae</taxon>
        <taxon>Eurotiales</taxon>
        <taxon>Aspergillaceae</taxon>
        <taxon>Aspergillus</taxon>
        <taxon>Aspergillus subgen. Nidulantes</taxon>
    </lineage>
</organism>
<dbReference type="Gene3D" id="1.20.1250.20">
    <property type="entry name" value="MFS general substrate transporter like domains"/>
    <property type="match status" value="1"/>
</dbReference>
<evidence type="ECO:0000256" key="8">
    <source>
        <dbReference type="SAM" id="Phobius"/>
    </source>
</evidence>
<protein>
    <submittedName>
        <fullName evidence="9">Uncharacterized protein</fullName>
    </submittedName>
</protein>
<reference evidence="10" key="2">
    <citation type="journal article" date="2009" name="Fungal Genet. Biol.">
        <title>The 2008 update of the Aspergillus nidulans genome annotation: a community effort.</title>
        <authorList>
            <person name="Wortman J.R."/>
            <person name="Gilsenan J.M."/>
            <person name="Joardar V."/>
            <person name="Deegan J."/>
            <person name="Clutterbuck J."/>
            <person name="Andersen M.R."/>
            <person name="Archer D."/>
            <person name="Bencina M."/>
            <person name="Braus G."/>
            <person name="Coutinho P."/>
            <person name="von Dohren H."/>
            <person name="Doonan J."/>
            <person name="Driessen A.J."/>
            <person name="Durek P."/>
            <person name="Espeso E."/>
            <person name="Fekete E."/>
            <person name="Flipphi M."/>
            <person name="Estrada C.G."/>
            <person name="Geysens S."/>
            <person name="Goldman G."/>
            <person name="de Groot P.W."/>
            <person name="Hansen K."/>
            <person name="Harris S.D."/>
            <person name="Heinekamp T."/>
            <person name="Helmstaedt K."/>
            <person name="Henrissat B."/>
            <person name="Hofmann G."/>
            <person name="Homan T."/>
            <person name="Horio T."/>
            <person name="Horiuchi H."/>
            <person name="James S."/>
            <person name="Jones M."/>
            <person name="Karaffa L."/>
            <person name="Karanyi Z."/>
            <person name="Kato M."/>
            <person name="Keller N."/>
            <person name="Kelly D.E."/>
            <person name="Kiel J.A."/>
            <person name="Kim J.M."/>
            <person name="van der Klei I.J."/>
            <person name="Klis F.M."/>
            <person name="Kovalchuk A."/>
            <person name="Krasevec N."/>
            <person name="Kubicek C.P."/>
            <person name="Liu B."/>
            <person name="Maccabe A."/>
            <person name="Meyer V."/>
            <person name="Mirabito P."/>
            <person name="Miskei M."/>
            <person name="Mos M."/>
            <person name="Mullins J."/>
            <person name="Nelson D.R."/>
            <person name="Nielsen J."/>
            <person name="Oakley B.R."/>
            <person name="Osmani S.A."/>
            <person name="Pakula T."/>
            <person name="Paszewski A."/>
            <person name="Paulsen I."/>
            <person name="Pilsyk S."/>
            <person name="Pocsi I."/>
            <person name="Punt P.J."/>
            <person name="Ram A.F."/>
            <person name="Ren Q."/>
            <person name="Robellet X."/>
            <person name="Robson G."/>
            <person name="Seiboth B."/>
            <person name="van Solingen P."/>
            <person name="Specht T."/>
            <person name="Sun J."/>
            <person name="Taheri-Talesh N."/>
            <person name="Takeshita N."/>
            <person name="Ussery D."/>
            <person name="vanKuyk P.A."/>
            <person name="Visser H."/>
            <person name="van de Vondervoort P.J."/>
            <person name="de Vries R.P."/>
            <person name="Walton J."/>
            <person name="Xiang X."/>
            <person name="Xiong Y."/>
            <person name="Zeng A.P."/>
            <person name="Brandt B.W."/>
            <person name="Cornell M.J."/>
            <person name="van den Hondel C.A."/>
            <person name="Visser J."/>
            <person name="Oliver S.G."/>
            <person name="Turner G."/>
        </authorList>
    </citation>
    <scope>GENOME REANNOTATION</scope>
    <source>
        <strain evidence="10">FGSC A4 / ATCC 38163 / CBS 112.46 / NRRL 194 / M139</strain>
    </source>
</reference>
<keyword evidence="6 8" id="KW-0472">Membrane</keyword>
<keyword evidence="5 8" id="KW-1133">Transmembrane helix</keyword>
<feature type="transmembrane region" description="Helical" evidence="8">
    <location>
        <begin position="124"/>
        <end position="145"/>
    </location>
</feature>
<dbReference type="HOGENOM" id="CLU_866064_0_0_1"/>
<dbReference type="GO" id="GO:0022857">
    <property type="term" value="F:transmembrane transporter activity"/>
    <property type="evidence" value="ECO:0000318"/>
    <property type="project" value="GO_Central"/>
</dbReference>
<dbReference type="SUPFAM" id="SSF103473">
    <property type="entry name" value="MFS general substrate transporter"/>
    <property type="match status" value="1"/>
</dbReference>
<dbReference type="OrthoDB" id="440553at2759"/>
<dbReference type="Proteomes" id="UP000000560">
    <property type="component" value="Chromosome VII"/>
</dbReference>
<feature type="transmembrane region" description="Helical" evidence="8">
    <location>
        <begin position="292"/>
        <end position="311"/>
    </location>
</feature>
<accession>Q5BCT3</accession>
<dbReference type="PANTHER" id="PTHR23501">
    <property type="entry name" value="MAJOR FACILITATOR SUPERFAMILY"/>
    <property type="match status" value="1"/>
</dbReference>
<evidence type="ECO:0000256" key="3">
    <source>
        <dbReference type="ARBA" id="ARBA00022448"/>
    </source>
</evidence>
<accession>C8VNJ3</accession>
<sequence length="321" mass="35614">MVGRCRATPRSCFAQYANSVTVPLKLNSFGQYCPLELSGGTCHLEGSTAYNDLAGVVVPLISFIAFSLAFWWLERCATTPLLPWKSLRDKPMAYVVGLAPITAFIDMSILSLLPYYAQVSNMRAIMAIGGLGMIFTAGEILGHLLCSSIQRDRHVFISSRALSFLSLTIRDWVKLVGLVLAGFSSGLANGTSMTMIMRYTGRKGVKQDRCILYGVYHLVIAIGNLLAQSMIIWLLQRLIERNIRSSLHRELPDDIDKIVKHCLESFEYAGTLPAWLSRRVRASFLEAIKTCFGYMLVISAAGAIVSFRYGSRYPKTASETR</sequence>
<proteinExistence type="inferred from homology"/>
<dbReference type="GO" id="GO:0005886">
    <property type="term" value="C:plasma membrane"/>
    <property type="evidence" value="ECO:0000318"/>
    <property type="project" value="GO_Central"/>
</dbReference>
<evidence type="ECO:0000313" key="10">
    <source>
        <dbReference type="Proteomes" id="UP000000560"/>
    </source>
</evidence>
<comment type="similarity">
    <text evidence="2">Belongs to the major facilitator superfamily.</text>
</comment>
<dbReference type="AlphaFoldDB" id="Q5BCT3"/>
<evidence type="ECO:0000256" key="2">
    <source>
        <dbReference type="ARBA" id="ARBA00008335"/>
    </source>
</evidence>
<dbReference type="InterPro" id="IPR036259">
    <property type="entry name" value="MFS_trans_sf"/>
</dbReference>
<comment type="subcellular location">
    <subcellularLocation>
        <location evidence="1">Membrane</location>
        <topology evidence="1">Multi-pass membrane protein</topology>
    </subcellularLocation>
</comment>
<keyword evidence="4 8" id="KW-0812">Transmembrane</keyword>
<dbReference type="RefSeq" id="XP_659251.1">
    <property type="nucleotide sequence ID" value="XM_654159.1"/>
</dbReference>
<feature type="transmembrane region" description="Helical" evidence="8">
    <location>
        <begin position="172"/>
        <end position="190"/>
    </location>
</feature>
<evidence type="ECO:0000256" key="5">
    <source>
        <dbReference type="ARBA" id="ARBA00022989"/>
    </source>
</evidence>
<dbReference type="GeneID" id="2875322"/>
<name>Q5BCT3_EMENI</name>
<dbReference type="VEuPathDB" id="FungiDB:AN1647"/>
<evidence type="ECO:0000313" key="9">
    <source>
        <dbReference type="EMBL" id="CBF85288.1"/>
    </source>
</evidence>
<keyword evidence="7" id="KW-0325">Glycoprotein</keyword>
<dbReference type="PANTHER" id="PTHR23501:SF187">
    <property type="entry name" value="MAJOR FACILITATOR SUPERFAMILY (MFS) PROFILE DOMAIN-CONTAINING PROTEIN"/>
    <property type="match status" value="1"/>
</dbReference>
<keyword evidence="3" id="KW-0813">Transport</keyword>